<feature type="compositionally biased region" description="Basic and acidic residues" evidence="3">
    <location>
        <begin position="7"/>
        <end position="21"/>
    </location>
</feature>
<dbReference type="PANTHER" id="PTHR43003:SF6">
    <property type="entry name" value="DNA GLYCOSYLASE"/>
    <property type="match status" value="1"/>
</dbReference>
<evidence type="ECO:0000256" key="2">
    <source>
        <dbReference type="ARBA" id="ARBA00023204"/>
    </source>
</evidence>
<evidence type="ECO:0000313" key="5">
    <source>
        <dbReference type="Proteomes" id="UP000824151"/>
    </source>
</evidence>
<dbReference type="GO" id="GO:0005737">
    <property type="term" value="C:cytoplasm"/>
    <property type="evidence" value="ECO:0007669"/>
    <property type="project" value="TreeGrafter"/>
</dbReference>
<gene>
    <name evidence="4" type="ORF">H9871_07590</name>
</gene>
<protein>
    <recommendedName>
        <fullName evidence="6">3-methyladenine DNA glycosylase</fullName>
    </recommendedName>
</protein>
<dbReference type="AlphaFoldDB" id="A0A9D2A7A6"/>
<dbReference type="GO" id="GO:0032131">
    <property type="term" value="F:alkylated DNA binding"/>
    <property type="evidence" value="ECO:0007669"/>
    <property type="project" value="TreeGrafter"/>
</dbReference>
<feature type="region of interest" description="Disordered" evidence="3">
    <location>
        <begin position="1"/>
        <end position="21"/>
    </location>
</feature>
<dbReference type="EMBL" id="DXGD01000280">
    <property type="protein sequence ID" value="HIW99993.1"/>
    <property type="molecule type" value="Genomic_DNA"/>
</dbReference>
<evidence type="ECO:0000256" key="3">
    <source>
        <dbReference type="SAM" id="MobiDB-lite"/>
    </source>
</evidence>
<dbReference type="InterPro" id="IPR011257">
    <property type="entry name" value="DNA_glycosylase"/>
</dbReference>
<dbReference type="Proteomes" id="UP000824151">
    <property type="component" value="Unassembled WGS sequence"/>
</dbReference>
<reference evidence="4" key="2">
    <citation type="submission" date="2021-04" db="EMBL/GenBank/DDBJ databases">
        <authorList>
            <person name="Gilroy R."/>
        </authorList>
    </citation>
    <scope>NUCLEOTIDE SEQUENCE</scope>
    <source>
        <strain evidence="4">ChiHejej3B27-3195</strain>
    </source>
</reference>
<accession>A0A9D2A7A6</accession>
<evidence type="ECO:0008006" key="6">
    <source>
        <dbReference type="Google" id="ProtNLM"/>
    </source>
</evidence>
<comment type="caution">
    <text evidence="4">The sequence shown here is derived from an EMBL/GenBank/DDBJ whole genome shotgun (WGS) entry which is preliminary data.</text>
</comment>
<dbReference type="InterPro" id="IPR051912">
    <property type="entry name" value="Alkylbase_DNA_Glycosylase/TA"/>
</dbReference>
<keyword evidence="1" id="KW-0227">DNA damage</keyword>
<dbReference type="GO" id="GO:0006307">
    <property type="term" value="P:DNA alkylation repair"/>
    <property type="evidence" value="ECO:0007669"/>
    <property type="project" value="TreeGrafter"/>
</dbReference>
<proteinExistence type="predicted"/>
<organism evidence="4 5">
    <name type="scientific">Candidatus Nesterenkonia stercoripullorum</name>
    <dbReference type="NCBI Taxonomy" id="2838701"/>
    <lineage>
        <taxon>Bacteria</taxon>
        <taxon>Bacillati</taxon>
        <taxon>Actinomycetota</taxon>
        <taxon>Actinomycetes</taxon>
        <taxon>Micrococcales</taxon>
        <taxon>Micrococcaceae</taxon>
        <taxon>Nesterenkonia</taxon>
    </lineage>
</organism>
<sequence>MSTKASGHIDDSVGGGDDRDHAFDGTRAAEAACAVEMTVDFGGAYDLPRTLFPLQRGYADPSIRVDRPEGAAGPGAVGSGAWMAFSIDAGPVLVRLDQTSPSEVRVRIWARHDAAAQEAADRAPILLGMHDEWEPFETMLDHGEDQISASLAQVRRRHPGVRLPATGQLFDQLVTATLEQKVTHEQARHGWRTLLRRYGERPPGPAPDWMRLPVPASRLRLVPSWEWHAMWVQPPSAKTIQRLAEREAAVRRLGAGTDLGTEAVNALAQRLQAIPGIGPWTAAEALQRSHGAADLPAVGDFHLAHLVGEALTGRRTDDAGMLRLLEPWEGHRQRAIRLIKLSG</sequence>
<name>A0A9D2A7A6_9MICC</name>
<dbReference type="PANTHER" id="PTHR43003">
    <property type="entry name" value="DNA-3-METHYLADENINE GLYCOSYLASE"/>
    <property type="match status" value="1"/>
</dbReference>
<evidence type="ECO:0000313" key="4">
    <source>
        <dbReference type="EMBL" id="HIW99993.1"/>
    </source>
</evidence>
<dbReference type="SUPFAM" id="SSF48150">
    <property type="entry name" value="DNA-glycosylase"/>
    <property type="match status" value="1"/>
</dbReference>
<reference evidence="4" key="1">
    <citation type="journal article" date="2021" name="PeerJ">
        <title>Extensive microbial diversity within the chicken gut microbiome revealed by metagenomics and culture.</title>
        <authorList>
            <person name="Gilroy R."/>
            <person name="Ravi A."/>
            <person name="Getino M."/>
            <person name="Pursley I."/>
            <person name="Horton D.L."/>
            <person name="Alikhan N.F."/>
            <person name="Baker D."/>
            <person name="Gharbi K."/>
            <person name="Hall N."/>
            <person name="Watson M."/>
            <person name="Adriaenssens E.M."/>
            <person name="Foster-Nyarko E."/>
            <person name="Jarju S."/>
            <person name="Secka A."/>
            <person name="Antonio M."/>
            <person name="Oren A."/>
            <person name="Chaudhuri R.R."/>
            <person name="La Ragione R."/>
            <person name="Hildebrand F."/>
            <person name="Pallen M.J."/>
        </authorList>
    </citation>
    <scope>NUCLEOTIDE SEQUENCE</scope>
    <source>
        <strain evidence="4">ChiHejej3B27-3195</strain>
    </source>
</reference>
<dbReference type="Gene3D" id="1.10.340.30">
    <property type="entry name" value="Hypothetical protein, domain 2"/>
    <property type="match status" value="1"/>
</dbReference>
<feature type="non-terminal residue" evidence="4">
    <location>
        <position position="343"/>
    </location>
</feature>
<dbReference type="GO" id="GO:0006285">
    <property type="term" value="P:base-excision repair, AP site formation"/>
    <property type="evidence" value="ECO:0007669"/>
    <property type="project" value="TreeGrafter"/>
</dbReference>
<dbReference type="GO" id="GO:0032993">
    <property type="term" value="C:protein-DNA complex"/>
    <property type="evidence" value="ECO:0007669"/>
    <property type="project" value="TreeGrafter"/>
</dbReference>
<dbReference type="GO" id="GO:0043916">
    <property type="term" value="F:DNA-7-methylguanine glycosylase activity"/>
    <property type="evidence" value="ECO:0007669"/>
    <property type="project" value="TreeGrafter"/>
</dbReference>
<evidence type="ECO:0000256" key="1">
    <source>
        <dbReference type="ARBA" id="ARBA00022763"/>
    </source>
</evidence>
<dbReference type="GO" id="GO:0008725">
    <property type="term" value="F:DNA-3-methyladenine glycosylase activity"/>
    <property type="evidence" value="ECO:0007669"/>
    <property type="project" value="TreeGrafter"/>
</dbReference>
<keyword evidence="2" id="KW-0234">DNA repair</keyword>